<evidence type="ECO:0000259" key="2">
    <source>
        <dbReference type="Pfam" id="PF06452"/>
    </source>
</evidence>
<dbReference type="SUPFAM" id="SSF49344">
    <property type="entry name" value="CBD9-like"/>
    <property type="match status" value="1"/>
</dbReference>
<feature type="signal peptide" evidence="1">
    <location>
        <begin position="1"/>
        <end position="19"/>
    </location>
</feature>
<dbReference type="CDD" id="cd09618">
    <property type="entry name" value="CBM9_like_2"/>
    <property type="match status" value="1"/>
</dbReference>
<evidence type="ECO:0000313" key="4">
    <source>
        <dbReference type="EMBL" id="MDO1448641.1"/>
    </source>
</evidence>
<proteinExistence type="predicted"/>
<reference evidence="4" key="1">
    <citation type="submission" date="2023-07" db="EMBL/GenBank/DDBJ databases">
        <title>The genome sequence of Rhodocytophaga aerolata KACC 12507.</title>
        <authorList>
            <person name="Zhang X."/>
        </authorList>
    </citation>
    <scope>NUCLEOTIDE SEQUENCE</scope>
    <source>
        <strain evidence="4">KACC 12507</strain>
    </source>
</reference>
<protein>
    <submittedName>
        <fullName evidence="4">DUF5916 domain-containing protein</fullName>
    </submittedName>
</protein>
<organism evidence="4 5">
    <name type="scientific">Rhodocytophaga aerolata</name>
    <dbReference type="NCBI Taxonomy" id="455078"/>
    <lineage>
        <taxon>Bacteria</taxon>
        <taxon>Pseudomonadati</taxon>
        <taxon>Bacteroidota</taxon>
        <taxon>Cytophagia</taxon>
        <taxon>Cytophagales</taxon>
        <taxon>Rhodocytophagaceae</taxon>
        <taxon>Rhodocytophaga</taxon>
    </lineage>
</organism>
<keyword evidence="1" id="KW-0732">Signal</keyword>
<name>A0ABT8R978_9BACT</name>
<accession>A0ABT8R978</accession>
<dbReference type="Proteomes" id="UP001168528">
    <property type="component" value="Unassembled WGS sequence"/>
</dbReference>
<dbReference type="RefSeq" id="WP_302039441.1">
    <property type="nucleotide sequence ID" value="NZ_JAUKPO010000013.1"/>
</dbReference>
<gene>
    <name evidence="4" type="ORF">Q0590_20355</name>
</gene>
<feature type="domain" description="Carbohydrate-binding" evidence="2">
    <location>
        <begin position="39"/>
        <end position="199"/>
    </location>
</feature>
<dbReference type="InterPro" id="IPR045670">
    <property type="entry name" value="DUF5916"/>
</dbReference>
<dbReference type="EMBL" id="JAUKPO010000013">
    <property type="protein sequence ID" value="MDO1448641.1"/>
    <property type="molecule type" value="Genomic_DNA"/>
</dbReference>
<feature type="chain" id="PRO_5047178134" evidence="1">
    <location>
        <begin position="20"/>
        <end position="724"/>
    </location>
</feature>
<comment type="caution">
    <text evidence="4">The sequence shown here is derived from an EMBL/GenBank/DDBJ whole genome shotgun (WGS) entry which is preliminary data.</text>
</comment>
<sequence>MRKYILSILFFLLSLSIFAQKKNEAYQLNIQRTTQPMEIDGIMDEPGWQEAQVATDFYMVLPMDTSSAKVRTDVKMTYDDHNLYLIAICYHALPGRYMVESLRRDFAFGKNDNFLLFMDPFDDQTNGFSFGANAAGAQWDGLMYEGGKVDLSWDNKWTSVVKNYEDKWIFEMAIPFKTIRYKKGITKWGINFSRLDLKTTEKSSWAPVPRQFPTASLAYSGILNWDQPPPAAGANVSIIPYALAGVTKNYAVDTKNTFRRDVGVDAKIAVTSSLNLDLTVNPDFSQVDVDRQVTNLDRFELFFPERRQFFIENGDLFTNFGYQNLRPFFSRRIGLGTPIHFGARLSGKLDKNWRLGVMDMQTGAVDELNLPTQNFAVVALQRRIFSRSNIGAIIINKESINYEPIADITKPRYSRYNRNVGFEYNLASSNNVWTGKAMVLKSFSPGVSGEDMVYAGNLLYAGKRWNIGAQYEYVGKNFNPEVGYVPRRGYMKLNTQIKHLFFPKGTKILSHGPTLNSTNFFNTSFRATDNENYLLYSITFRDQSVLGAWVAHDYVQIFELFDPTRSGKDSLALFSRHSWNSWGTEFISKPQSLFTYAFRTRYGGYYANGTRLNITGEIGYRFQPYVSLSVSSSYDDINLPETWGRTDFWLVGPRLDVTMTNTLFFTAFLQYNEQIKNVNVNTRLQWRYKPASDLFIVYTDNYLPAPFAVKNRALVLKLTYWWNL</sequence>
<dbReference type="Gene3D" id="2.60.40.1190">
    <property type="match status" value="1"/>
</dbReference>
<dbReference type="InterPro" id="IPR010502">
    <property type="entry name" value="Carb-bd_dom_fam9"/>
</dbReference>
<feature type="domain" description="DUF5916" evidence="3">
    <location>
        <begin position="237"/>
        <end position="341"/>
    </location>
</feature>
<evidence type="ECO:0000256" key="1">
    <source>
        <dbReference type="SAM" id="SignalP"/>
    </source>
</evidence>
<keyword evidence="5" id="KW-1185">Reference proteome</keyword>
<evidence type="ECO:0000259" key="3">
    <source>
        <dbReference type="Pfam" id="PF19313"/>
    </source>
</evidence>
<dbReference type="Pfam" id="PF19313">
    <property type="entry name" value="DUF5916"/>
    <property type="match status" value="1"/>
</dbReference>
<dbReference type="Pfam" id="PF06452">
    <property type="entry name" value="CBM9_1"/>
    <property type="match status" value="1"/>
</dbReference>
<evidence type="ECO:0000313" key="5">
    <source>
        <dbReference type="Proteomes" id="UP001168528"/>
    </source>
</evidence>